<gene>
    <name evidence="1" type="ORF">D8843_01990</name>
</gene>
<dbReference type="AlphaFoldDB" id="A0A428DUM1"/>
<comment type="caution">
    <text evidence="1">The sequence shown here is derived from an EMBL/GenBank/DDBJ whole genome shotgun (WGS) entry which is preliminary data.</text>
</comment>
<organism evidence="1 2">
    <name type="scientific">Streptococcus mitis</name>
    <dbReference type="NCBI Taxonomy" id="28037"/>
    <lineage>
        <taxon>Bacteria</taxon>
        <taxon>Bacillati</taxon>
        <taxon>Bacillota</taxon>
        <taxon>Bacilli</taxon>
        <taxon>Lactobacillales</taxon>
        <taxon>Streptococcaceae</taxon>
        <taxon>Streptococcus</taxon>
        <taxon>Streptococcus mitis group</taxon>
    </lineage>
</organism>
<protein>
    <submittedName>
        <fullName evidence="1">Uncharacterized protein</fullName>
    </submittedName>
</protein>
<evidence type="ECO:0000313" key="2">
    <source>
        <dbReference type="Proteomes" id="UP000280535"/>
    </source>
</evidence>
<dbReference type="Proteomes" id="UP000280535">
    <property type="component" value="Unassembled WGS sequence"/>
</dbReference>
<dbReference type="EMBL" id="RJOA01000003">
    <property type="protein sequence ID" value="RSI99599.1"/>
    <property type="molecule type" value="Genomic_DNA"/>
</dbReference>
<name>A0A428DUM1_STRMT</name>
<accession>A0A428DUM1</accession>
<proteinExistence type="predicted"/>
<evidence type="ECO:0000313" key="1">
    <source>
        <dbReference type="EMBL" id="RSI99599.1"/>
    </source>
</evidence>
<sequence length="79" mass="9350">MEDCPCQSSGHFCMQCEHEMITEMKQREREESLKIMEIKQQVIVDGITHLINVEKTVQKMLEAGYLNLDLFEKLYKEVK</sequence>
<reference evidence="1 2" key="1">
    <citation type="submission" date="2018-11" db="EMBL/GenBank/DDBJ databases">
        <title>Species Designations Belie Phenotypic and Genotypic Heterogeneity in Oral Streptococci.</title>
        <authorList>
            <person name="Velsko I."/>
        </authorList>
    </citation>
    <scope>NUCLEOTIDE SEQUENCE [LARGE SCALE GENOMIC DNA]</scope>
    <source>
        <strain evidence="1 2">BCC49</strain>
    </source>
</reference>